<name>A0A7W7CC42_9PSEU</name>
<evidence type="ECO:0000259" key="2">
    <source>
        <dbReference type="Pfam" id="PF01425"/>
    </source>
</evidence>
<organism evidence="3 4">
    <name type="scientific">Crossiella cryophila</name>
    <dbReference type="NCBI Taxonomy" id="43355"/>
    <lineage>
        <taxon>Bacteria</taxon>
        <taxon>Bacillati</taxon>
        <taxon>Actinomycetota</taxon>
        <taxon>Actinomycetes</taxon>
        <taxon>Pseudonocardiales</taxon>
        <taxon>Pseudonocardiaceae</taxon>
        <taxon>Crossiella</taxon>
    </lineage>
</organism>
<dbReference type="GO" id="GO:0004040">
    <property type="term" value="F:amidase activity"/>
    <property type="evidence" value="ECO:0007669"/>
    <property type="project" value="UniProtKB-EC"/>
</dbReference>
<dbReference type="Gene3D" id="2.60.40.10">
    <property type="entry name" value="Immunoglobulins"/>
    <property type="match status" value="1"/>
</dbReference>
<evidence type="ECO:0000313" key="4">
    <source>
        <dbReference type="Proteomes" id="UP000533598"/>
    </source>
</evidence>
<dbReference type="Gene3D" id="3.90.1300.10">
    <property type="entry name" value="Amidase signature (AS) domain"/>
    <property type="match status" value="1"/>
</dbReference>
<dbReference type="InterPro" id="IPR013783">
    <property type="entry name" value="Ig-like_fold"/>
</dbReference>
<feature type="chain" id="PRO_5031131379" evidence="1">
    <location>
        <begin position="32"/>
        <end position="701"/>
    </location>
</feature>
<comment type="caution">
    <text evidence="3">The sequence shown here is derived from an EMBL/GenBank/DDBJ whole genome shotgun (WGS) entry which is preliminary data.</text>
</comment>
<evidence type="ECO:0000256" key="1">
    <source>
        <dbReference type="SAM" id="SignalP"/>
    </source>
</evidence>
<reference evidence="3 4" key="1">
    <citation type="submission" date="2020-08" db="EMBL/GenBank/DDBJ databases">
        <title>Sequencing the genomes of 1000 actinobacteria strains.</title>
        <authorList>
            <person name="Klenk H.-P."/>
        </authorList>
    </citation>
    <scope>NUCLEOTIDE SEQUENCE [LARGE SCALE GENOMIC DNA]</scope>
    <source>
        <strain evidence="3 4">DSM 44230</strain>
    </source>
</reference>
<feature type="signal peptide" evidence="1">
    <location>
        <begin position="1"/>
        <end position="31"/>
    </location>
</feature>
<protein>
    <submittedName>
        <fullName evidence="3">Amidase</fullName>
        <ecNumber evidence="3">3.5.1.4</ecNumber>
    </submittedName>
</protein>
<accession>A0A7W7CC42</accession>
<dbReference type="AlphaFoldDB" id="A0A7W7CC42"/>
<keyword evidence="1" id="KW-0732">Signal</keyword>
<dbReference type="InterPro" id="IPR023631">
    <property type="entry name" value="Amidase_dom"/>
</dbReference>
<keyword evidence="4" id="KW-1185">Reference proteome</keyword>
<dbReference type="EMBL" id="JACHMH010000001">
    <property type="protein sequence ID" value="MBB4678403.1"/>
    <property type="molecule type" value="Genomic_DNA"/>
</dbReference>
<dbReference type="SUPFAM" id="SSF75304">
    <property type="entry name" value="Amidase signature (AS) enzymes"/>
    <property type="match status" value="1"/>
</dbReference>
<dbReference type="NCBIfam" id="NF005127">
    <property type="entry name" value="PRK06565.1"/>
    <property type="match status" value="1"/>
</dbReference>
<dbReference type="PANTHER" id="PTHR42678">
    <property type="entry name" value="AMIDASE"/>
    <property type="match status" value="1"/>
</dbReference>
<dbReference type="Proteomes" id="UP000533598">
    <property type="component" value="Unassembled WGS sequence"/>
</dbReference>
<gene>
    <name evidence="3" type="ORF">HNR67_004521</name>
</gene>
<dbReference type="InterPro" id="IPR036928">
    <property type="entry name" value="AS_sf"/>
</dbReference>
<evidence type="ECO:0000313" key="3">
    <source>
        <dbReference type="EMBL" id="MBB4678403.1"/>
    </source>
</evidence>
<dbReference type="RefSeq" id="WP_185004238.1">
    <property type="nucleotide sequence ID" value="NZ_BAAAUI010000028.1"/>
</dbReference>
<dbReference type="EC" id="3.5.1.4" evidence="3"/>
<keyword evidence="3" id="KW-0378">Hydrolase</keyword>
<dbReference type="Pfam" id="PF01425">
    <property type="entry name" value="Amidase"/>
    <property type="match status" value="1"/>
</dbReference>
<feature type="domain" description="Amidase" evidence="2">
    <location>
        <begin position="61"/>
        <end position="374"/>
    </location>
</feature>
<dbReference type="GO" id="GO:0005975">
    <property type="term" value="P:carbohydrate metabolic process"/>
    <property type="evidence" value="ECO:0007669"/>
    <property type="project" value="UniProtKB-ARBA"/>
</dbReference>
<sequence>MHVSRARVRAGIAFGAGLALLAAGCTGPAPAPPPPKPFVLAEASIAEVGRALGSGALTSVELTAMYLNRIRAYDANGLRLNSVVVPNPDALAEAAAADLRRATGKPLGPLDGIPYTVKDSYMVKGLTVASGSPAFADLTASGDAFTVRKIREAGGVLIGKTNMPPMAAGGMQRGLYGRAESPYNGDYLAAAWGSGSSNGSAVATAANFAVFGMGEETVSSGRSPASNNALVAYTPSRGVLSIRGNWPLFALMDVIVPHTRSVGDLLTLLNTIAVHDEVTDTDFWRDQRAVELPPVDKVRPADYSALRDPNALRGKRFGVPRMYVGDDLGGTAPIEVRPSIRALWAQAAEDLRRLGAELVPVDFPVVHNMDQDRAGAKSPQERGLLPANFLEVMAKVDAYSAERFLKSVGDPRLTSWTQVDLDKVFPNPPGSVDAEEGVDNAEFFRPHPLLVAAGVPGQWSEVSGLAEVLRGLEKTRKADFEDWLAAQRLDGVVFPANADIGRAESDVDKAANVEALRNGVRLSNMNQHMRLLGIPSVSVPMGLMADTRMPVNLTFAGPAYQDSRLLSFGYAYEQATRHRVPPTRSAPLADETVELANSPFPQPGRRTEHNAPQVRLAAELAGENLKITGSAADSGGVAQARLYVNGERVATGGDERSWTAEIPVRKYRHPGAFQAGELLVLAVVKDREGNTAVQTTTVKLG</sequence>
<dbReference type="PROSITE" id="PS51257">
    <property type="entry name" value="PROKAR_LIPOPROTEIN"/>
    <property type="match status" value="1"/>
</dbReference>
<proteinExistence type="predicted"/>
<dbReference type="PANTHER" id="PTHR42678:SF11">
    <property type="entry name" value="AMIDASE FAMILY PROTEIN"/>
    <property type="match status" value="1"/>
</dbReference>